<reference evidence="2" key="2">
    <citation type="submission" date="2006-09" db="EMBL/GenBank/DDBJ databases">
        <title>The genome sequence of Plasmodium falciparum Dd2.</title>
        <authorList>
            <consortium name="The Broad Institute Genome Sequencing Platform"/>
            <person name="Birren B."/>
            <person name="Lander E."/>
            <person name="Galagan J."/>
            <person name="Nusbaum C."/>
            <person name="Devon K."/>
            <person name="Henn M."/>
            <person name="Jaffe D."/>
            <person name="Butler J."/>
            <person name="Alvarez P."/>
            <person name="Gnerre S."/>
            <person name="Grabherr M."/>
            <person name="Kleber M."/>
            <person name="Mauceli E."/>
            <person name="Brockman W."/>
            <person name="MacCallum I.A."/>
            <person name="Rounsley S."/>
            <person name="Young S."/>
            <person name="LaButti K."/>
            <person name="Pushparaj V."/>
            <person name="DeCaprio D."/>
            <person name="Crawford M."/>
            <person name="Koehrsen M."/>
            <person name="Engels R."/>
            <person name="Montgomery P."/>
            <person name="Pearson M."/>
            <person name="Howarth C."/>
            <person name="Larson L."/>
            <person name="Luoma S."/>
            <person name="White J."/>
            <person name="Kodira C."/>
            <person name="Zeng Q."/>
            <person name="O'Leary S."/>
            <person name="Yandava C."/>
            <person name="Alvarado L."/>
            <person name="Wirth D."/>
            <person name="Volkman S."/>
            <person name="Hartl D."/>
        </authorList>
    </citation>
    <scope>NUCLEOTIDE SEQUENCE [LARGE SCALE GENOMIC DNA]</scope>
</reference>
<sequence>MKKIFLLRFTYHILIREKKTKIHKAILFYMFVVVQTLNQKRINLLLKDLN</sequence>
<dbReference type="EMBL" id="GG702082">
    <property type="protein sequence ID" value="KOB89253.1"/>
    <property type="molecule type" value="Genomic_DNA"/>
</dbReference>
<dbReference type="AlphaFoldDB" id="A0A0L7M8W5"/>
<protein>
    <submittedName>
        <fullName evidence="1">Uncharacterized protein</fullName>
    </submittedName>
</protein>
<accession>A0A0L7M8W5</accession>
<dbReference type="KEGG" id="pfd:PFDG_04803"/>
<reference evidence="2" key="1">
    <citation type="submission" date="2006-09" db="EMBL/GenBank/DDBJ databases">
        <title>Annotation of Plasmodium falciparum Dd2.</title>
        <authorList>
            <consortium name="The Broad Institute Genome Sequencing Platform"/>
            <person name="Volkman S.K."/>
            <person name="Neafsey D.E."/>
            <person name="Dash A.P."/>
            <person name="Chitnis C.E."/>
            <person name="Hartl D.L."/>
            <person name="Young S.K."/>
            <person name="Zeng Q."/>
            <person name="Koehrsen M."/>
            <person name="Alvarado L."/>
            <person name="Berlin A."/>
            <person name="Borenstein D."/>
            <person name="Chapman S.B."/>
            <person name="Chen Z."/>
            <person name="Engels R."/>
            <person name="Freedman E."/>
            <person name="Gellesch M."/>
            <person name="Goldberg J."/>
            <person name="Griggs A."/>
            <person name="Gujja S."/>
            <person name="Heilman E.R."/>
            <person name="Heiman D.I."/>
            <person name="Howarth C."/>
            <person name="Jen D."/>
            <person name="Larson L."/>
            <person name="Mehta T."/>
            <person name="Neiman D."/>
            <person name="Park D."/>
            <person name="Pearson M."/>
            <person name="Roberts A."/>
            <person name="Saif S."/>
            <person name="Shea T."/>
            <person name="Shenoy N."/>
            <person name="Sisk P."/>
            <person name="Stolte C."/>
            <person name="Sykes S."/>
            <person name="Walk T."/>
            <person name="White J."/>
            <person name="Yandava C."/>
            <person name="Haas B."/>
            <person name="Henn M.R."/>
            <person name="Nusbaum C."/>
            <person name="Birren B."/>
        </authorList>
    </citation>
    <scope>NUCLEOTIDE SEQUENCE [LARGE SCALE GENOMIC DNA]</scope>
</reference>
<name>A0A0L7M8W5_PLAF4</name>
<evidence type="ECO:0000313" key="2">
    <source>
        <dbReference type="Proteomes" id="UP000054282"/>
    </source>
</evidence>
<proteinExistence type="predicted"/>
<dbReference type="Proteomes" id="UP000054282">
    <property type="component" value="Unassembled WGS sequence"/>
</dbReference>
<organism evidence="1 2">
    <name type="scientific">Plasmodium falciparum (isolate Dd2)</name>
    <dbReference type="NCBI Taxonomy" id="57267"/>
    <lineage>
        <taxon>Eukaryota</taxon>
        <taxon>Sar</taxon>
        <taxon>Alveolata</taxon>
        <taxon>Apicomplexa</taxon>
        <taxon>Aconoidasida</taxon>
        <taxon>Haemosporida</taxon>
        <taxon>Plasmodiidae</taxon>
        <taxon>Plasmodium</taxon>
        <taxon>Plasmodium (Laverania)</taxon>
    </lineage>
</organism>
<gene>
    <name evidence="1" type="ORF">PFDG_04803</name>
</gene>
<evidence type="ECO:0000313" key="1">
    <source>
        <dbReference type="EMBL" id="KOB89253.1"/>
    </source>
</evidence>